<dbReference type="InterPro" id="IPR005302">
    <property type="entry name" value="MoCF_Sase_C"/>
</dbReference>
<dbReference type="GO" id="GO:0030151">
    <property type="term" value="F:molybdenum ion binding"/>
    <property type="evidence" value="ECO:0007669"/>
    <property type="project" value="InterPro"/>
</dbReference>
<dbReference type="RefSeq" id="WP_145911751.1">
    <property type="nucleotide sequence ID" value="NZ_BAAAMZ010000023.1"/>
</dbReference>
<dbReference type="GO" id="GO:0030170">
    <property type="term" value="F:pyridoxal phosphate binding"/>
    <property type="evidence" value="ECO:0007669"/>
    <property type="project" value="InterPro"/>
</dbReference>
<evidence type="ECO:0000259" key="1">
    <source>
        <dbReference type="PROSITE" id="PS51340"/>
    </source>
</evidence>
<evidence type="ECO:0000313" key="2">
    <source>
        <dbReference type="EMBL" id="TWF71549.1"/>
    </source>
</evidence>
<organism evidence="2 3">
    <name type="scientific">Kitasatospora viridis</name>
    <dbReference type="NCBI Taxonomy" id="281105"/>
    <lineage>
        <taxon>Bacteria</taxon>
        <taxon>Bacillati</taxon>
        <taxon>Actinomycetota</taxon>
        <taxon>Actinomycetes</taxon>
        <taxon>Kitasatosporales</taxon>
        <taxon>Streptomycetaceae</taxon>
        <taxon>Kitasatospora</taxon>
    </lineage>
</organism>
<comment type="caution">
    <text evidence="2">The sequence shown here is derived from an EMBL/GenBank/DDBJ whole genome shotgun (WGS) entry which is preliminary data.</text>
</comment>
<evidence type="ECO:0000313" key="3">
    <source>
        <dbReference type="Proteomes" id="UP000317940"/>
    </source>
</evidence>
<gene>
    <name evidence="2" type="ORF">FHX73_19179</name>
</gene>
<dbReference type="EMBL" id="VIWT01000009">
    <property type="protein sequence ID" value="TWF71549.1"/>
    <property type="molecule type" value="Genomic_DNA"/>
</dbReference>
<feature type="domain" description="MOSC" evidence="1">
    <location>
        <begin position="89"/>
        <end position="239"/>
    </location>
</feature>
<dbReference type="SUPFAM" id="SSF50800">
    <property type="entry name" value="PK beta-barrel domain-like"/>
    <property type="match status" value="1"/>
</dbReference>
<dbReference type="InterPro" id="IPR005303">
    <property type="entry name" value="MOCOS_middle"/>
</dbReference>
<dbReference type="OrthoDB" id="9793178at2"/>
<dbReference type="Pfam" id="PF03473">
    <property type="entry name" value="MOSC"/>
    <property type="match status" value="1"/>
</dbReference>
<dbReference type="InterPro" id="IPR011037">
    <property type="entry name" value="Pyrv_Knase-like_insert_dom_sf"/>
</dbReference>
<keyword evidence="3" id="KW-1185">Reference proteome</keyword>
<dbReference type="AlphaFoldDB" id="A0A561S9K3"/>
<proteinExistence type="predicted"/>
<sequence length="254" mass="27389">MRGAGGMTVERIWRYPIKSTGGELLDRVAVDGRGLAGDRLHAVRDAAGGIGSGKTTRRFRRMPGLLRLRSRYPGGLVTEPPELLDPAGVPVPDPTAYLRGYLGRDDVELAAEGAVSHFDQLPLSLLTTATLDWVRAAVPGVPVDERRFRPNLLIRTPPGTPPFVEDSWIGAAARIGDAVRLTVERSSDRCAMANEAQQDLPHSPRILQVLAHAHDMRLDALATVAHPGTVRVGDRFAVDLGAVPVSDPRSTVVR</sequence>
<dbReference type="PROSITE" id="PS51340">
    <property type="entry name" value="MOSC"/>
    <property type="match status" value="1"/>
</dbReference>
<dbReference type="Pfam" id="PF03476">
    <property type="entry name" value="MOSC_N"/>
    <property type="match status" value="1"/>
</dbReference>
<dbReference type="GO" id="GO:0003824">
    <property type="term" value="F:catalytic activity"/>
    <property type="evidence" value="ECO:0007669"/>
    <property type="project" value="InterPro"/>
</dbReference>
<dbReference type="Proteomes" id="UP000317940">
    <property type="component" value="Unassembled WGS sequence"/>
</dbReference>
<accession>A0A561S9K3</accession>
<protein>
    <recommendedName>
        <fullName evidence="1">MOSC domain-containing protein</fullName>
    </recommendedName>
</protein>
<name>A0A561S9K3_9ACTN</name>
<dbReference type="Gene3D" id="2.40.33.20">
    <property type="entry name" value="PK beta-barrel domain-like"/>
    <property type="match status" value="1"/>
</dbReference>
<reference evidence="2 3" key="1">
    <citation type="submission" date="2019-06" db="EMBL/GenBank/DDBJ databases">
        <title>Sequencing the genomes of 1000 actinobacteria strains.</title>
        <authorList>
            <person name="Klenk H.-P."/>
        </authorList>
    </citation>
    <scope>NUCLEOTIDE SEQUENCE [LARGE SCALE GENOMIC DNA]</scope>
    <source>
        <strain evidence="2 3">DSM 44826</strain>
    </source>
</reference>